<dbReference type="KEGG" id="fiy:BN1229_v1_3987"/>
<proteinExistence type="predicted"/>
<evidence type="ECO:0000256" key="1">
    <source>
        <dbReference type="SAM" id="Phobius"/>
    </source>
</evidence>
<sequence length="47" mass="4846">MVTRNVPTDLVCTDTRREETGIIGVIGTVTTAVGVMAGATVGNKLAR</sequence>
<reference evidence="3" key="1">
    <citation type="submission" date="2015-02" db="EMBL/GenBank/DDBJ databases">
        <authorList>
            <person name="Chooi Y.-H."/>
        </authorList>
    </citation>
    <scope>NUCLEOTIDE SEQUENCE [LARGE SCALE GENOMIC DNA]</scope>
    <source>
        <strain evidence="3">strain Y</strain>
    </source>
</reference>
<accession>A0A0D6JKR1</accession>
<feature type="transmembrane region" description="Helical" evidence="1">
    <location>
        <begin position="20"/>
        <end position="41"/>
    </location>
</feature>
<organism evidence="2 3">
    <name type="scientific">Candidatus Filomicrobium marinum</name>
    <dbReference type="NCBI Taxonomy" id="1608628"/>
    <lineage>
        <taxon>Bacteria</taxon>
        <taxon>Pseudomonadati</taxon>
        <taxon>Pseudomonadota</taxon>
        <taxon>Alphaproteobacteria</taxon>
        <taxon>Hyphomicrobiales</taxon>
        <taxon>Hyphomicrobiaceae</taxon>
        <taxon>Filomicrobium</taxon>
    </lineage>
</organism>
<keyword evidence="1" id="KW-1133">Transmembrane helix</keyword>
<keyword evidence="3" id="KW-1185">Reference proteome</keyword>
<evidence type="ECO:0000313" key="2">
    <source>
        <dbReference type="EMBL" id="CPR22554.1"/>
    </source>
</evidence>
<protein>
    <submittedName>
        <fullName evidence="2">Uncharacterized protein</fullName>
    </submittedName>
</protein>
<evidence type="ECO:0000313" key="3">
    <source>
        <dbReference type="Proteomes" id="UP000033187"/>
    </source>
</evidence>
<keyword evidence="1" id="KW-0812">Transmembrane</keyword>
<keyword evidence="1" id="KW-0472">Membrane</keyword>
<name>A0A0D6JKR1_9HYPH</name>
<dbReference type="AlphaFoldDB" id="A0A0D6JKR1"/>
<gene>
    <name evidence="2" type="ORF">YBN1229_v1_3987</name>
</gene>
<dbReference type="EMBL" id="LN829119">
    <property type="protein sequence ID" value="CPR22554.1"/>
    <property type="molecule type" value="Genomic_DNA"/>
</dbReference>
<dbReference type="Proteomes" id="UP000033187">
    <property type="component" value="Chromosome 1"/>
</dbReference>